<dbReference type="EC" id="2.7.13.3" evidence="2"/>
<dbReference type="EMBL" id="FWZU01000004">
    <property type="protein sequence ID" value="SMF29238.1"/>
    <property type="molecule type" value="Genomic_DNA"/>
</dbReference>
<dbReference type="CDD" id="cd19920">
    <property type="entry name" value="REC_PA4781-like"/>
    <property type="match status" value="1"/>
</dbReference>
<evidence type="ECO:0000256" key="6">
    <source>
        <dbReference type="ARBA" id="ARBA00022777"/>
    </source>
</evidence>
<dbReference type="InterPro" id="IPR011006">
    <property type="entry name" value="CheY-like_superfamily"/>
</dbReference>
<dbReference type="SUPFAM" id="SSF52172">
    <property type="entry name" value="CheY-like"/>
    <property type="match status" value="1"/>
</dbReference>
<evidence type="ECO:0000256" key="1">
    <source>
        <dbReference type="ARBA" id="ARBA00000085"/>
    </source>
</evidence>
<dbReference type="Gene3D" id="1.10.287.130">
    <property type="match status" value="1"/>
</dbReference>
<dbReference type="Pfam" id="PF00512">
    <property type="entry name" value="HisKA"/>
    <property type="match status" value="1"/>
</dbReference>
<dbReference type="PROSITE" id="PS50110">
    <property type="entry name" value="RESPONSE_REGULATORY"/>
    <property type="match status" value="1"/>
</dbReference>
<dbReference type="InterPro" id="IPR005467">
    <property type="entry name" value="His_kinase_dom"/>
</dbReference>
<keyword evidence="5" id="KW-0547">Nucleotide-binding</keyword>
<evidence type="ECO:0000256" key="5">
    <source>
        <dbReference type="ARBA" id="ARBA00022741"/>
    </source>
</evidence>
<dbReference type="GO" id="GO:0005886">
    <property type="term" value="C:plasma membrane"/>
    <property type="evidence" value="ECO:0007669"/>
    <property type="project" value="TreeGrafter"/>
</dbReference>
<evidence type="ECO:0000256" key="3">
    <source>
        <dbReference type="ARBA" id="ARBA00022553"/>
    </source>
</evidence>
<keyword evidence="7" id="KW-0067">ATP-binding</keyword>
<evidence type="ECO:0000313" key="14">
    <source>
        <dbReference type="EMBL" id="SMF29238.1"/>
    </source>
</evidence>
<dbReference type="GO" id="GO:0000155">
    <property type="term" value="F:phosphorelay sensor kinase activity"/>
    <property type="evidence" value="ECO:0007669"/>
    <property type="project" value="InterPro"/>
</dbReference>
<gene>
    <name evidence="14" type="ORF">SAMN06295933_2774</name>
</gene>
<dbReference type="GO" id="GO:0005524">
    <property type="term" value="F:ATP binding"/>
    <property type="evidence" value="ECO:0007669"/>
    <property type="project" value="UniProtKB-KW"/>
</dbReference>
<evidence type="ECO:0000256" key="11">
    <source>
        <dbReference type="PROSITE-ProRule" id="PRU00169"/>
    </source>
</evidence>
<evidence type="ECO:0000256" key="2">
    <source>
        <dbReference type="ARBA" id="ARBA00012438"/>
    </source>
</evidence>
<comment type="subunit">
    <text evidence="9">At low DSF concentrations, interacts with RpfF.</text>
</comment>
<dbReference type="Gene3D" id="3.30.565.10">
    <property type="entry name" value="Histidine kinase-like ATPase, C-terminal domain"/>
    <property type="match status" value="1"/>
</dbReference>
<evidence type="ECO:0000256" key="4">
    <source>
        <dbReference type="ARBA" id="ARBA00022679"/>
    </source>
</evidence>
<dbReference type="OrthoDB" id="9787818at2"/>
<dbReference type="CDD" id="cd00082">
    <property type="entry name" value="HisKA"/>
    <property type="match status" value="1"/>
</dbReference>
<comment type="catalytic activity">
    <reaction evidence="1">
        <text>ATP + protein L-histidine = ADP + protein N-phospho-L-histidine.</text>
        <dbReference type="EC" id="2.7.13.3"/>
    </reaction>
</comment>
<keyword evidence="15" id="KW-1185">Reference proteome</keyword>
<dbReference type="SUPFAM" id="SSF47384">
    <property type="entry name" value="Homodimeric domain of signal transducing histidine kinase"/>
    <property type="match status" value="1"/>
</dbReference>
<dbReference type="PANTHER" id="PTHR43047">
    <property type="entry name" value="TWO-COMPONENT HISTIDINE PROTEIN KINASE"/>
    <property type="match status" value="1"/>
</dbReference>
<feature type="domain" description="Response regulatory" evidence="13">
    <location>
        <begin position="5"/>
        <end position="121"/>
    </location>
</feature>
<organism evidence="14 15">
    <name type="scientific">Desulfovibrio gilichinskyi</name>
    <dbReference type="NCBI Taxonomy" id="1519643"/>
    <lineage>
        <taxon>Bacteria</taxon>
        <taxon>Pseudomonadati</taxon>
        <taxon>Thermodesulfobacteriota</taxon>
        <taxon>Desulfovibrionia</taxon>
        <taxon>Desulfovibrionales</taxon>
        <taxon>Desulfovibrionaceae</taxon>
        <taxon>Desulfovibrio</taxon>
    </lineage>
</organism>
<sequence>MDKPRILVVDDTVDNLEILSGLLRPNYRVSVATNGADALRMVLSNDPPSLVLLDIMMPGIDGYQVCKTMKQNKGTRDIPIIFVTAISEIENEEMGLNLGAVDYIIKPFNPAIVLARVKTHLSLYSQTVLLQNLVRERTFELEKAKEAADMANKAKSIFLANMSHELRTPLNGIIGMTQLLSESNPTELQKCFLEDALASCSRMLTMVNDLLELSRVEAGKVACCPCSFKTRESIDQVIQFYREQANEKELKLTCSFEANIPTYLCGDISHVRQILMNLLNNSFRYTKSGFIDVSVKLWGENNEGASQNSSLILCFAVKDSGIGIAAEKQADIFEAFAIGEDFLTKTYSGAGLGLSISKRLVELMDGHIWLDSREGVGTTVYFTIPCAAVS</sequence>
<dbReference type="GO" id="GO:0009927">
    <property type="term" value="F:histidine phosphotransfer kinase activity"/>
    <property type="evidence" value="ECO:0007669"/>
    <property type="project" value="TreeGrafter"/>
</dbReference>
<dbReference type="FunFam" id="3.30.565.10:FF:000010">
    <property type="entry name" value="Sensor histidine kinase RcsC"/>
    <property type="match status" value="1"/>
</dbReference>
<evidence type="ECO:0000256" key="9">
    <source>
        <dbReference type="ARBA" id="ARBA00064003"/>
    </source>
</evidence>
<dbReference type="InterPro" id="IPR001789">
    <property type="entry name" value="Sig_transdc_resp-reg_receiver"/>
</dbReference>
<dbReference type="Pfam" id="PF02518">
    <property type="entry name" value="HATPase_c"/>
    <property type="match status" value="1"/>
</dbReference>
<dbReference type="InterPro" id="IPR003594">
    <property type="entry name" value="HATPase_dom"/>
</dbReference>
<dbReference type="AlphaFoldDB" id="A0A1X7E942"/>
<evidence type="ECO:0000256" key="7">
    <source>
        <dbReference type="ARBA" id="ARBA00022840"/>
    </source>
</evidence>
<dbReference type="InterPro" id="IPR036097">
    <property type="entry name" value="HisK_dim/P_sf"/>
</dbReference>
<keyword evidence="3 11" id="KW-0597">Phosphoprotein</keyword>
<keyword evidence="6 14" id="KW-0418">Kinase</keyword>
<dbReference type="Proteomes" id="UP000192906">
    <property type="component" value="Unassembled WGS sequence"/>
</dbReference>
<dbReference type="InterPro" id="IPR003661">
    <property type="entry name" value="HisK_dim/P_dom"/>
</dbReference>
<evidence type="ECO:0000256" key="8">
    <source>
        <dbReference type="ARBA" id="ARBA00023012"/>
    </source>
</evidence>
<evidence type="ECO:0000259" key="13">
    <source>
        <dbReference type="PROSITE" id="PS50110"/>
    </source>
</evidence>
<dbReference type="SUPFAM" id="SSF55874">
    <property type="entry name" value="ATPase domain of HSP90 chaperone/DNA topoisomerase II/histidine kinase"/>
    <property type="match status" value="1"/>
</dbReference>
<evidence type="ECO:0000256" key="10">
    <source>
        <dbReference type="ARBA" id="ARBA00068150"/>
    </source>
</evidence>
<protein>
    <recommendedName>
        <fullName evidence="10">Sensory/regulatory protein RpfC</fullName>
        <ecNumber evidence="2">2.7.13.3</ecNumber>
    </recommendedName>
</protein>
<dbReference type="CDD" id="cd16922">
    <property type="entry name" value="HATPase_EvgS-ArcB-TorS-like"/>
    <property type="match status" value="1"/>
</dbReference>
<accession>A0A1X7E942</accession>
<dbReference type="PRINTS" id="PR00344">
    <property type="entry name" value="BCTRLSENSOR"/>
</dbReference>
<feature type="domain" description="Histidine kinase" evidence="12">
    <location>
        <begin position="161"/>
        <end position="388"/>
    </location>
</feature>
<keyword evidence="4" id="KW-0808">Transferase</keyword>
<keyword evidence="8" id="KW-0902">Two-component regulatory system</keyword>
<dbReference type="PANTHER" id="PTHR43047:SF72">
    <property type="entry name" value="OSMOSENSING HISTIDINE PROTEIN KINASE SLN1"/>
    <property type="match status" value="1"/>
</dbReference>
<dbReference type="Pfam" id="PF00072">
    <property type="entry name" value="Response_reg"/>
    <property type="match status" value="1"/>
</dbReference>
<dbReference type="FunFam" id="1.10.287.130:FF:000002">
    <property type="entry name" value="Two-component osmosensing histidine kinase"/>
    <property type="match status" value="1"/>
</dbReference>
<dbReference type="STRING" id="1519643.SAMN06295933_2774"/>
<evidence type="ECO:0000259" key="12">
    <source>
        <dbReference type="PROSITE" id="PS50109"/>
    </source>
</evidence>
<dbReference type="PROSITE" id="PS50109">
    <property type="entry name" value="HIS_KIN"/>
    <property type="match status" value="1"/>
</dbReference>
<proteinExistence type="predicted"/>
<feature type="modified residue" description="4-aspartylphosphate" evidence="11">
    <location>
        <position position="54"/>
    </location>
</feature>
<evidence type="ECO:0000313" key="15">
    <source>
        <dbReference type="Proteomes" id="UP000192906"/>
    </source>
</evidence>
<reference evidence="15" key="1">
    <citation type="submission" date="2017-04" db="EMBL/GenBank/DDBJ databases">
        <authorList>
            <person name="Varghese N."/>
            <person name="Submissions S."/>
        </authorList>
    </citation>
    <scope>NUCLEOTIDE SEQUENCE [LARGE SCALE GENOMIC DNA]</scope>
    <source>
        <strain evidence="15">K3S</strain>
    </source>
</reference>
<dbReference type="Gene3D" id="3.40.50.2300">
    <property type="match status" value="1"/>
</dbReference>
<dbReference type="InterPro" id="IPR036890">
    <property type="entry name" value="HATPase_C_sf"/>
</dbReference>
<dbReference type="SMART" id="SM00448">
    <property type="entry name" value="REC"/>
    <property type="match status" value="1"/>
</dbReference>
<name>A0A1X7E942_9BACT</name>
<dbReference type="SMART" id="SM00387">
    <property type="entry name" value="HATPase_c"/>
    <property type="match status" value="1"/>
</dbReference>
<dbReference type="InterPro" id="IPR004358">
    <property type="entry name" value="Sig_transdc_His_kin-like_C"/>
</dbReference>
<dbReference type="SMART" id="SM00388">
    <property type="entry name" value="HisKA"/>
    <property type="match status" value="1"/>
</dbReference>
<dbReference type="RefSeq" id="WP_085103189.1">
    <property type="nucleotide sequence ID" value="NZ_FWZU01000004.1"/>
</dbReference>